<reference evidence="1" key="1">
    <citation type="submission" date="2018-05" db="EMBL/GenBank/DDBJ databases">
        <authorList>
            <person name="Lanie J.A."/>
            <person name="Ng W.-L."/>
            <person name="Kazmierczak K.M."/>
            <person name="Andrzejewski T.M."/>
            <person name="Davidsen T.M."/>
            <person name="Wayne K.J."/>
            <person name="Tettelin H."/>
            <person name="Glass J.I."/>
            <person name="Rusch D."/>
            <person name="Podicherti R."/>
            <person name="Tsui H.-C.T."/>
            <person name="Winkler M.E."/>
        </authorList>
    </citation>
    <scope>NUCLEOTIDE SEQUENCE</scope>
</reference>
<name>A0A381ZBG9_9ZZZZ</name>
<protein>
    <submittedName>
        <fullName evidence="1">Uncharacterized protein</fullName>
    </submittedName>
</protein>
<proteinExistence type="predicted"/>
<accession>A0A381ZBG9</accession>
<evidence type="ECO:0000313" key="1">
    <source>
        <dbReference type="EMBL" id="SVA86123.1"/>
    </source>
</evidence>
<sequence>MNCSETPARNIAGSLIQAMFAPGW</sequence>
<organism evidence="1">
    <name type="scientific">marine metagenome</name>
    <dbReference type="NCBI Taxonomy" id="408172"/>
    <lineage>
        <taxon>unclassified sequences</taxon>
        <taxon>metagenomes</taxon>
        <taxon>ecological metagenomes</taxon>
    </lineage>
</organism>
<dbReference type="EMBL" id="UINC01020529">
    <property type="protein sequence ID" value="SVA86123.1"/>
    <property type="molecule type" value="Genomic_DNA"/>
</dbReference>
<gene>
    <name evidence="1" type="ORF">METZ01_LOCUS138977</name>
</gene>
<dbReference type="AlphaFoldDB" id="A0A381ZBG9"/>